<proteinExistence type="predicted"/>
<dbReference type="OrthoDB" id="3872375at2"/>
<comment type="caution">
    <text evidence="1">The sequence shown here is derived from an EMBL/GenBank/DDBJ whole genome shotgun (WGS) entry which is preliminary data.</text>
</comment>
<dbReference type="Proteomes" id="UP000318416">
    <property type="component" value="Unassembled WGS sequence"/>
</dbReference>
<accession>A0A561EXY7</accession>
<dbReference type="RefSeq" id="WP_145794857.1">
    <property type="nucleotide sequence ID" value="NZ_BAAABR010000047.1"/>
</dbReference>
<evidence type="ECO:0000313" key="1">
    <source>
        <dbReference type="EMBL" id="TWE20478.1"/>
    </source>
</evidence>
<dbReference type="EMBL" id="VIVR01000001">
    <property type="protein sequence ID" value="TWE20478.1"/>
    <property type="molecule type" value="Genomic_DNA"/>
</dbReference>
<dbReference type="AlphaFoldDB" id="A0A561EXY7"/>
<name>A0A561EXY7_9ACTN</name>
<gene>
    <name evidence="1" type="ORF">FB465_5632</name>
</gene>
<keyword evidence="2" id="KW-1185">Reference proteome</keyword>
<organism evidence="1 2">
    <name type="scientific">Kitasatospora atroaurantiaca</name>
    <dbReference type="NCBI Taxonomy" id="285545"/>
    <lineage>
        <taxon>Bacteria</taxon>
        <taxon>Bacillati</taxon>
        <taxon>Actinomycetota</taxon>
        <taxon>Actinomycetes</taxon>
        <taxon>Kitasatosporales</taxon>
        <taxon>Streptomycetaceae</taxon>
        <taxon>Kitasatospora</taxon>
    </lineage>
</organism>
<evidence type="ECO:0000313" key="2">
    <source>
        <dbReference type="Proteomes" id="UP000318416"/>
    </source>
</evidence>
<reference evidence="1 2" key="1">
    <citation type="submission" date="2019-06" db="EMBL/GenBank/DDBJ databases">
        <title>Sequencing the genomes of 1000 actinobacteria strains.</title>
        <authorList>
            <person name="Klenk H.-P."/>
        </authorList>
    </citation>
    <scope>NUCLEOTIDE SEQUENCE [LARGE SCALE GENOMIC DNA]</scope>
    <source>
        <strain evidence="1 2">DSM 41649</strain>
    </source>
</reference>
<sequence length="107" mass="11597">MYAIRVRLEWRGGPPSADPVAPALLAGLGRSLQPQARLGHARIRERDEVVEAVVFVVAAGLFAAERRLALAMDQLTAQGAELAGWRVGHCEADSWIALGLHEEHVQP</sequence>
<protein>
    <submittedName>
        <fullName evidence="1">Uncharacterized protein</fullName>
    </submittedName>
</protein>